<evidence type="ECO:0000256" key="2">
    <source>
        <dbReference type="SAM" id="MobiDB-lite"/>
    </source>
</evidence>
<dbReference type="EMBL" id="JBHUHZ010000001">
    <property type="protein sequence ID" value="MFD2163037.1"/>
    <property type="molecule type" value="Genomic_DNA"/>
</dbReference>
<sequence length="93" mass="10006">MGHLKGDSDKPDKQRSKVYSSGGSCFKVVLSSSINNKLELTFDIHDTGIGIPEEKSFSQVDNTTARKYGGTALGLVISERLAELMGGTVWVNS</sequence>
<proteinExistence type="predicted"/>
<dbReference type="Proteomes" id="UP001597387">
    <property type="component" value="Unassembled WGS sequence"/>
</dbReference>
<dbReference type="InterPro" id="IPR003594">
    <property type="entry name" value="HATPase_dom"/>
</dbReference>
<dbReference type="SUPFAM" id="SSF55874">
    <property type="entry name" value="ATPase domain of HSP90 chaperone/DNA topoisomerase II/histidine kinase"/>
    <property type="match status" value="1"/>
</dbReference>
<dbReference type="PANTHER" id="PTHR45339:SF3">
    <property type="entry name" value="HISTIDINE KINASE"/>
    <property type="match status" value="1"/>
</dbReference>
<name>A0ABW4ZMF9_9SPHI</name>
<dbReference type="InterPro" id="IPR036890">
    <property type="entry name" value="HATPase_C_sf"/>
</dbReference>
<keyword evidence="1" id="KW-0597">Phosphoprotein</keyword>
<dbReference type="GO" id="GO:0005524">
    <property type="term" value="F:ATP binding"/>
    <property type="evidence" value="ECO:0007669"/>
    <property type="project" value="UniProtKB-KW"/>
</dbReference>
<dbReference type="Gene3D" id="3.30.565.10">
    <property type="entry name" value="Histidine kinase-like ATPase, C-terminal domain"/>
    <property type="match status" value="1"/>
</dbReference>
<evidence type="ECO:0000259" key="3">
    <source>
        <dbReference type="Pfam" id="PF02518"/>
    </source>
</evidence>
<feature type="domain" description="Histidine kinase/HSP90-like ATPase" evidence="3">
    <location>
        <begin position="22"/>
        <end position="92"/>
    </location>
</feature>
<gene>
    <name evidence="4" type="ORF">ACFSJU_11590</name>
</gene>
<feature type="region of interest" description="Disordered" evidence="2">
    <location>
        <begin position="1"/>
        <end position="21"/>
    </location>
</feature>
<comment type="caution">
    <text evidence="4">The sequence shown here is derived from an EMBL/GenBank/DDBJ whole genome shotgun (WGS) entry which is preliminary data.</text>
</comment>
<keyword evidence="4" id="KW-0547">Nucleotide-binding</keyword>
<evidence type="ECO:0000313" key="4">
    <source>
        <dbReference type="EMBL" id="MFD2163037.1"/>
    </source>
</evidence>
<keyword evidence="5" id="KW-1185">Reference proteome</keyword>
<dbReference type="PANTHER" id="PTHR45339">
    <property type="entry name" value="HYBRID SIGNAL TRANSDUCTION HISTIDINE KINASE J"/>
    <property type="match status" value="1"/>
</dbReference>
<keyword evidence="4" id="KW-0067">ATP-binding</keyword>
<feature type="compositionally biased region" description="Basic and acidic residues" evidence="2">
    <location>
        <begin position="1"/>
        <end position="15"/>
    </location>
</feature>
<evidence type="ECO:0000313" key="5">
    <source>
        <dbReference type="Proteomes" id="UP001597387"/>
    </source>
</evidence>
<evidence type="ECO:0000256" key="1">
    <source>
        <dbReference type="ARBA" id="ARBA00022553"/>
    </source>
</evidence>
<protein>
    <submittedName>
        <fullName evidence="4">ATP-binding protein</fullName>
    </submittedName>
</protein>
<accession>A0ABW4ZMF9</accession>
<organism evidence="4 5">
    <name type="scientific">Paradesertivirga mongoliensis</name>
    <dbReference type="NCBI Taxonomy" id="2100740"/>
    <lineage>
        <taxon>Bacteria</taxon>
        <taxon>Pseudomonadati</taxon>
        <taxon>Bacteroidota</taxon>
        <taxon>Sphingobacteriia</taxon>
        <taxon>Sphingobacteriales</taxon>
        <taxon>Sphingobacteriaceae</taxon>
        <taxon>Paradesertivirga</taxon>
    </lineage>
</organism>
<reference evidence="5" key="1">
    <citation type="journal article" date="2019" name="Int. J. Syst. Evol. Microbiol.">
        <title>The Global Catalogue of Microorganisms (GCM) 10K type strain sequencing project: providing services to taxonomists for standard genome sequencing and annotation.</title>
        <authorList>
            <consortium name="The Broad Institute Genomics Platform"/>
            <consortium name="The Broad Institute Genome Sequencing Center for Infectious Disease"/>
            <person name="Wu L."/>
            <person name="Ma J."/>
        </authorList>
    </citation>
    <scope>NUCLEOTIDE SEQUENCE [LARGE SCALE GENOMIC DNA]</scope>
    <source>
        <strain evidence="5">KCTC 42217</strain>
    </source>
</reference>
<dbReference type="Pfam" id="PF02518">
    <property type="entry name" value="HATPase_c"/>
    <property type="match status" value="1"/>
</dbReference>
<dbReference type="RefSeq" id="WP_255902429.1">
    <property type="nucleotide sequence ID" value="NZ_JAFMZO010000003.1"/>
</dbReference>